<dbReference type="Gene3D" id="3.40.50.300">
    <property type="entry name" value="P-loop containing nucleotide triphosphate hydrolases"/>
    <property type="match status" value="1"/>
</dbReference>
<feature type="domain" description="SF3 helicase" evidence="17">
    <location>
        <begin position="479"/>
        <end position="635"/>
    </location>
</feature>
<evidence type="ECO:0000256" key="10">
    <source>
        <dbReference type="ARBA" id="ARBA00023125"/>
    </source>
</evidence>
<comment type="catalytic activity">
    <reaction evidence="14">
        <text>ATP + H2O = ADP + phosphate + H(+)</text>
        <dbReference type="Rhea" id="RHEA:13065"/>
        <dbReference type="ChEBI" id="CHEBI:15377"/>
        <dbReference type="ChEBI" id="CHEBI:15378"/>
        <dbReference type="ChEBI" id="CHEBI:30616"/>
        <dbReference type="ChEBI" id="CHEBI:43474"/>
        <dbReference type="ChEBI" id="CHEBI:456216"/>
        <dbReference type="EC" id="5.6.2.4"/>
    </reaction>
</comment>
<dbReference type="Pfam" id="PF00519">
    <property type="entry name" value="PPV_E1_C"/>
    <property type="match status" value="1"/>
</dbReference>
<evidence type="ECO:0000256" key="7">
    <source>
        <dbReference type="ARBA" id="ARBA00022801"/>
    </source>
</evidence>
<keyword evidence="2" id="KW-0244">Early protein</keyword>
<evidence type="ECO:0000256" key="4">
    <source>
        <dbReference type="ARBA" id="ARBA00022562"/>
    </source>
</evidence>
<dbReference type="GO" id="GO:0043138">
    <property type="term" value="F:3'-5' DNA helicase activity"/>
    <property type="evidence" value="ECO:0007669"/>
    <property type="project" value="UniProtKB-EC"/>
</dbReference>
<dbReference type="GO" id="GO:0042025">
    <property type="term" value="C:host cell nucleus"/>
    <property type="evidence" value="ECO:0007669"/>
    <property type="project" value="UniProtKB-SubCell"/>
</dbReference>
<evidence type="ECO:0000256" key="2">
    <source>
        <dbReference type="ARBA" id="ARBA00022518"/>
    </source>
</evidence>
<evidence type="ECO:0000256" key="11">
    <source>
        <dbReference type="ARBA" id="ARBA00023235"/>
    </source>
</evidence>
<keyword evidence="11" id="KW-0413">Isomerase</keyword>
<accession>A0AAE5YNB0</accession>
<evidence type="ECO:0000256" key="9">
    <source>
        <dbReference type="ARBA" id="ARBA00022840"/>
    </source>
</evidence>
<dbReference type="InterPro" id="IPR037102">
    <property type="entry name" value="Znf_lg_T-Ag_D1_dom_sf"/>
</dbReference>
<dbReference type="GO" id="GO:0006260">
    <property type="term" value="P:DNA replication"/>
    <property type="evidence" value="ECO:0007669"/>
    <property type="project" value="UniProtKB-KW"/>
</dbReference>
<keyword evidence="3" id="KW-0597">Phosphoprotein</keyword>
<evidence type="ECO:0000256" key="3">
    <source>
        <dbReference type="ARBA" id="ARBA00022553"/>
    </source>
</evidence>
<gene>
    <name evidence="18" type="primary">E1</name>
</gene>
<dbReference type="EMBL" id="MK620305">
    <property type="protein sequence ID" value="QBR99482.1"/>
    <property type="molecule type" value="Genomic_DNA"/>
</dbReference>
<dbReference type="InterPro" id="IPR046832">
    <property type="entry name" value="PPV_E1_DBD"/>
</dbReference>
<dbReference type="InterPro" id="IPR046935">
    <property type="entry name" value="PPV_E1_DBD_sf"/>
</dbReference>
<dbReference type="SUPFAM" id="SSF52540">
    <property type="entry name" value="P-loop containing nucleoside triphosphate hydrolases"/>
    <property type="match status" value="1"/>
</dbReference>
<keyword evidence="8" id="KW-0347">Helicase</keyword>
<evidence type="ECO:0000313" key="18">
    <source>
        <dbReference type="EMBL" id="QBR99482.1"/>
    </source>
</evidence>
<dbReference type="Pfam" id="PF20450">
    <property type="entry name" value="PPV_E1_DBD"/>
    <property type="match status" value="1"/>
</dbReference>
<proteinExistence type="predicted"/>
<dbReference type="SUPFAM" id="SSF55464">
    <property type="entry name" value="Origin of replication-binding domain, RBD-like"/>
    <property type="match status" value="1"/>
</dbReference>
<dbReference type="Proteomes" id="UP001223656">
    <property type="component" value="Segment"/>
</dbReference>
<evidence type="ECO:0000256" key="5">
    <source>
        <dbReference type="ARBA" id="ARBA00022705"/>
    </source>
</evidence>
<evidence type="ECO:0000256" key="15">
    <source>
        <dbReference type="ARBA" id="ARBA00093297"/>
    </source>
</evidence>
<dbReference type="EC" id="5.6.2.4" evidence="13"/>
<keyword evidence="10" id="KW-0238">DNA-binding</keyword>
<feature type="region of interest" description="Disordered" evidence="16">
    <location>
        <begin position="118"/>
        <end position="220"/>
    </location>
</feature>
<comment type="catalytic activity">
    <reaction evidence="12">
        <text>Couples ATP hydrolysis with the unwinding of duplex DNA by translocating in the 3'-5' direction.</text>
        <dbReference type="EC" id="5.6.2.4"/>
    </reaction>
</comment>
<evidence type="ECO:0000256" key="16">
    <source>
        <dbReference type="SAM" id="MobiDB-lite"/>
    </source>
</evidence>
<sequence length="683" mass="76969">MDYIITEAEEEGVTSGEEDVEEETEDTGIGTYSQLCAPCSDVEADETDTVHRGLLNQQQQDDDHAVLSQLGHLLGCKRRHRASGGHGDPVPGSQAASERAGLCICDVHVPAKNPRLLQDRVPRPCSTSPPAETIRDLPGRPHRRQGRLPSTPVLAGRVPLKETHAFPESQDNYATATARRPVLVPRTNQGGVQRERGLRAEDAENSQSQPAEEASEQSQAEGVQLLQRILTAKNTRNTQLAVFKEMYGASYTDVTRLYKSDKTQSFEWVIVILGSASIIYEALTECLKRHTEFILYDINPEKRLGLFYVGFLASKNREGVRKCLKHFNVEVTHLPLLDPPNKRSITAALFFAKLMVGHGEMPMWCRDIIAAGERGNGEGFQLSKMVQWAMDHNYSDESEIAFGYAQLADIDVNAQMWLNSNMQAKYVRDATTMVRHYNRGRMHATPMPEHIACRMRDHVDQDDKEGWKRILVFLRYQHVVIQEFLQALKYWFKGRPKKCTIAILGVPDSGKTMFTMSLMQFMAGKVLNYANSKSHFWMQPLVDCKVAAIDDVTMPCWDYINLYMRPALDGNSICIDCKHRAPVQTKCPPLILTSNYDPRDIMGHGDERLYKYLFSRITFVCFNRVIPHIGGRPRFLIQAADWRSFILKYHNELDIDLQGYDYGEPAEDAGGPAGDGECPSGEG</sequence>
<feature type="compositionally biased region" description="Acidic residues" evidence="16">
    <location>
        <begin position="7"/>
        <end position="26"/>
    </location>
</feature>
<dbReference type="GO" id="GO:0003677">
    <property type="term" value="F:DNA binding"/>
    <property type="evidence" value="ECO:0007669"/>
    <property type="project" value="UniProtKB-KW"/>
</dbReference>
<dbReference type="GO" id="GO:0005524">
    <property type="term" value="F:ATP binding"/>
    <property type="evidence" value="ECO:0007669"/>
    <property type="project" value="UniProtKB-KW"/>
</dbReference>
<keyword evidence="9" id="KW-0067">ATP-binding</keyword>
<evidence type="ECO:0000256" key="14">
    <source>
        <dbReference type="ARBA" id="ARBA00048988"/>
    </source>
</evidence>
<dbReference type="Gene3D" id="3.40.1310.10">
    <property type="match status" value="1"/>
</dbReference>
<keyword evidence="6" id="KW-0547">Nucleotide-binding</keyword>
<evidence type="ECO:0000256" key="1">
    <source>
        <dbReference type="ARBA" id="ARBA00004147"/>
    </source>
</evidence>
<evidence type="ECO:0000259" key="17">
    <source>
        <dbReference type="PROSITE" id="PS51206"/>
    </source>
</evidence>
<feature type="region of interest" description="Disordered" evidence="16">
    <location>
        <begin position="1"/>
        <end position="32"/>
    </location>
</feature>
<dbReference type="Gene3D" id="1.10.10.510">
    <property type="entry name" value="Zinc finger, large T-antigen D1 domain"/>
    <property type="match status" value="1"/>
</dbReference>
<feature type="compositionally biased region" description="Basic and acidic residues" evidence="16">
    <location>
        <begin position="193"/>
        <end position="202"/>
    </location>
</feature>
<evidence type="ECO:0000256" key="13">
    <source>
        <dbReference type="ARBA" id="ARBA00034808"/>
    </source>
</evidence>
<feature type="compositionally biased region" description="Low complexity" evidence="16">
    <location>
        <begin position="205"/>
        <end position="220"/>
    </location>
</feature>
<evidence type="ECO:0000313" key="19">
    <source>
        <dbReference type="Proteomes" id="UP001223656"/>
    </source>
</evidence>
<reference evidence="18" key="1">
    <citation type="journal article" date="2019" name="Front. Microbiol.">
        <title>New Insight Into Avian Papillomavirus Ecology and Evolution From Characterization of Novel Wild Bird Papillomaviruses.</title>
        <authorList>
            <person name="Canuti M."/>
            <person name="Munro H.J."/>
            <person name="Robertson G.J."/>
            <person name="Kroyer A."/>
            <person name="Roul S."/>
            <person name="Ojkic D."/>
            <person name="Whitney H."/>
            <person name="Lang A.S."/>
        </authorList>
    </citation>
    <scope>NUCLEOTIDE SEQUENCE</scope>
    <source>
        <strain evidence="18">NL15_K927</strain>
    </source>
</reference>
<organism evidence="18 19">
    <name type="scientific">Kittiwake papillomavirus 2</name>
    <dbReference type="NCBI Taxonomy" id="2562551"/>
    <lineage>
        <taxon>Viruses</taxon>
        <taxon>Monodnaviria</taxon>
        <taxon>Shotokuvirae</taxon>
        <taxon>Cossaviricota</taxon>
        <taxon>Papovaviricetes</taxon>
        <taxon>Zurhausenvirales</taxon>
        <taxon>Papillomaviridae</taxon>
    </lineage>
</organism>
<dbReference type="GO" id="GO:0016817">
    <property type="term" value="F:hydrolase activity, acting on acid anhydrides"/>
    <property type="evidence" value="ECO:0007669"/>
    <property type="project" value="InterPro"/>
</dbReference>
<dbReference type="PROSITE" id="PS51206">
    <property type="entry name" value="SF3_HELICASE_1"/>
    <property type="match status" value="1"/>
</dbReference>
<evidence type="ECO:0000256" key="6">
    <source>
        <dbReference type="ARBA" id="ARBA00022741"/>
    </source>
</evidence>
<comment type="function">
    <text evidence="15">ATP-dependent DNA 3'-5' helicase required for initiation of viral DNA replication. It forms a complex with the viral E2 protein. The E1-E2 complex binds to the replication origin which contains binding sites for both proteins. During the initial step, a dimer of E1 interacts with a dimer of protein E2 leading to a complex that binds the viral origin of replication with high specificity. Then, a second dimer of E1 displaces the E2 dimer in an ATP-dependent manner to form the E1 tetramer. Following this, two E1 monomers are added to each half of the site, which results in the formation of two E1 trimers on the viral ori. Subsequently, two hexamers will be created. The double hexamer acts as a bi-directional helicase machinery and unwinds the viral DNA and then recruits the host DNA polymerase to start replication.</text>
</comment>
<keyword evidence="7" id="KW-0378">Hydrolase</keyword>
<evidence type="ECO:0000256" key="8">
    <source>
        <dbReference type="ARBA" id="ARBA00022806"/>
    </source>
</evidence>
<dbReference type="InterPro" id="IPR014015">
    <property type="entry name" value="Helicase_SF3_DNA-vir"/>
</dbReference>
<name>A0AAE5YNB0_9PAPI</name>
<comment type="subcellular location">
    <subcellularLocation>
        <location evidence="1">Host nucleus</location>
    </subcellularLocation>
</comment>
<evidence type="ECO:0000256" key="12">
    <source>
        <dbReference type="ARBA" id="ARBA00034617"/>
    </source>
</evidence>
<dbReference type="InterPro" id="IPR001177">
    <property type="entry name" value="PPV_DNA_helicase_E1_C"/>
</dbReference>
<protein>
    <recommendedName>
        <fullName evidence="13">DNA 3'-5' helicase</fullName>
        <ecNumber evidence="13">5.6.2.4</ecNumber>
    </recommendedName>
</protein>
<keyword evidence="4" id="KW-1048">Host nucleus</keyword>
<keyword evidence="5" id="KW-0235">DNA replication</keyword>
<dbReference type="InterPro" id="IPR027417">
    <property type="entry name" value="P-loop_NTPase"/>
</dbReference>